<evidence type="ECO:0000259" key="2">
    <source>
        <dbReference type="Pfam" id="PF13581"/>
    </source>
</evidence>
<organism evidence="3 4">
    <name type="scientific">Kitasatospora terrestris</name>
    <dbReference type="NCBI Taxonomy" id="258051"/>
    <lineage>
        <taxon>Bacteria</taxon>
        <taxon>Bacillati</taxon>
        <taxon>Actinomycetota</taxon>
        <taxon>Actinomycetes</taxon>
        <taxon>Kitasatosporales</taxon>
        <taxon>Streptomycetaceae</taxon>
        <taxon>Kitasatospora</taxon>
    </lineage>
</organism>
<dbReference type="EMBL" id="BAABIS010000001">
    <property type="protein sequence ID" value="GAA4883864.1"/>
    <property type="molecule type" value="Genomic_DNA"/>
</dbReference>
<dbReference type="Gene3D" id="3.30.565.10">
    <property type="entry name" value="Histidine kinase-like ATPase, C-terminal domain"/>
    <property type="match status" value="1"/>
</dbReference>
<keyword evidence="1" id="KW-0418">Kinase</keyword>
<dbReference type="RefSeq" id="WP_345701452.1">
    <property type="nucleotide sequence ID" value="NZ_BAABIS010000001.1"/>
</dbReference>
<dbReference type="PANTHER" id="PTHR35526:SF3">
    <property type="entry name" value="ANTI-SIGMA-F FACTOR RSBW"/>
    <property type="match status" value="1"/>
</dbReference>
<sequence length="132" mass="14045">MPRTPQLVLDLDGRPGTVRTARREVEHFLDRCADRAVLRPDTRADVGLVVAELLANACVHAPGPCRLTVRLSGARVAVAVRDTSPLLPVVSGVPGSPDPGGYGLLVVTRLCTDVRAVRVRGGKVVRAVVVQR</sequence>
<keyword evidence="1" id="KW-0808">Transferase</keyword>
<comment type="caution">
    <text evidence="3">The sequence shown here is derived from an EMBL/GenBank/DDBJ whole genome shotgun (WGS) entry which is preliminary data.</text>
</comment>
<accession>A0ABP9EPW4</accession>
<dbReference type="InterPro" id="IPR036890">
    <property type="entry name" value="HATPase_C_sf"/>
</dbReference>
<dbReference type="SUPFAM" id="SSF55874">
    <property type="entry name" value="ATPase domain of HSP90 chaperone/DNA topoisomerase II/histidine kinase"/>
    <property type="match status" value="1"/>
</dbReference>
<keyword evidence="4" id="KW-1185">Reference proteome</keyword>
<dbReference type="Proteomes" id="UP001501752">
    <property type="component" value="Unassembled WGS sequence"/>
</dbReference>
<dbReference type="CDD" id="cd16936">
    <property type="entry name" value="HATPase_RsbW-like"/>
    <property type="match status" value="1"/>
</dbReference>
<dbReference type="PANTHER" id="PTHR35526">
    <property type="entry name" value="ANTI-SIGMA-F FACTOR RSBW-RELATED"/>
    <property type="match status" value="1"/>
</dbReference>
<feature type="domain" description="Histidine kinase/HSP90-like ATPase" evidence="2">
    <location>
        <begin position="23"/>
        <end position="128"/>
    </location>
</feature>
<evidence type="ECO:0000313" key="3">
    <source>
        <dbReference type="EMBL" id="GAA4883864.1"/>
    </source>
</evidence>
<gene>
    <name evidence="3" type="ORF">GCM10023235_75730</name>
</gene>
<evidence type="ECO:0000313" key="4">
    <source>
        <dbReference type="Proteomes" id="UP001501752"/>
    </source>
</evidence>
<dbReference type="Pfam" id="PF13581">
    <property type="entry name" value="HATPase_c_2"/>
    <property type="match status" value="1"/>
</dbReference>
<protein>
    <recommendedName>
        <fullName evidence="2">Histidine kinase/HSP90-like ATPase domain-containing protein</fullName>
    </recommendedName>
</protein>
<dbReference type="InterPro" id="IPR003594">
    <property type="entry name" value="HATPase_dom"/>
</dbReference>
<keyword evidence="1" id="KW-0723">Serine/threonine-protein kinase</keyword>
<evidence type="ECO:0000256" key="1">
    <source>
        <dbReference type="ARBA" id="ARBA00022527"/>
    </source>
</evidence>
<dbReference type="InterPro" id="IPR050267">
    <property type="entry name" value="Anti-sigma-factor_SerPK"/>
</dbReference>
<reference evidence="4" key="1">
    <citation type="journal article" date="2019" name="Int. J. Syst. Evol. Microbiol.">
        <title>The Global Catalogue of Microorganisms (GCM) 10K type strain sequencing project: providing services to taxonomists for standard genome sequencing and annotation.</title>
        <authorList>
            <consortium name="The Broad Institute Genomics Platform"/>
            <consortium name="The Broad Institute Genome Sequencing Center for Infectious Disease"/>
            <person name="Wu L."/>
            <person name="Ma J."/>
        </authorList>
    </citation>
    <scope>NUCLEOTIDE SEQUENCE [LARGE SCALE GENOMIC DNA]</scope>
    <source>
        <strain evidence="4">JCM 13006</strain>
    </source>
</reference>
<proteinExistence type="predicted"/>
<name>A0ABP9EPW4_9ACTN</name>